<dbReference type="Proteomes" id="UP000780801">
    <property type="component" value="Unassembled WGS sequence"/>
</dbReference>
<accession>A0A9P6FSN6</accession>
<feature type="compositionally biased region" description="Basic residues" evidence="1">
    <location>
        <begin position="109"/>
        <end position="124"/>
    </location>
</feature>
<organism evidence="2 3">
    <name type="scientific">Lunasporangiospora selenospora</name>
    <dbReference type="NCBI Taxonomy" id="979761"/>
    <lineage>
        <taxon>Eukaryota</taxon>
        <taxon>Fungi</taxon>
        <taxon>Fungi incertae sedis</taxon>
        <taxon>Mucoromycota</taxon>
        <taxon>Mortierellomycotina</taxon>
        <taxon>Mortierellomycetes</taxon>
        <taxon>Mortierellales</taxon>
        <taxon>Mortierellaceae</taxon>
        <taxon>Lunasporangiospora</taxon>
    </lineage>
</organism>
<proteinExistence type="predicted"/>
<feature type="compositionally biased region" description="Low complexity" evidence="1">
    <location>
        <begin position="92"/>
        <end position="108"/>
    </location>
</feature>
<dbReference type="EMBL" id="JAABOA010002034">
    <property type="protein sequence ID" value="KAF9580486.1"/>
    <property type="molecule type" value="Genomic_DNA"/>
</dbReference>
<feature type="compositionally biased region" description="Basic and acidic residues" evidence="1">
    <location>
        <begin position="134"/>
        <end position="146"/>
    </location>
</feature>
<comment type="caution">
    <text evidence="2">The sequence shown here is derived from an EMBL/GenBank/DDBJ whole genome shotgun (WGS) entry which is preliminary data.</text>
</comment>
<evidence type="ECO:0000313" key="2">
    <source>
        <dbReference type="EMBL" id="KAF9580486.1"/>
    </source>
</evidence>
<protein>
    <submittedName>
        <fullName evidence="2">Uncharacterized protein</fullName>
    </submittedName>
</protein>
<name>A0A9P6FSN6_9FUNG</name>
<feature type="non-terminal residue" evidence="2">
    <location>
        <position position="1"/>
    </location>
</feature>
<dbReference type="OrthoDB" id="2160599at2759"/>
<gene>
    <name evidence="2" type="ORF">BGW38_002856</name>
</gene>
<evidence type="ECO:0000313" key="3">
    <source>
        <dbReference type="Proteomes" id="UP000780801"/>
    </source>
</evidence>
<evidence type="ECO:0000256" key="1">
    <source>
        <dbReference type="SAM" id="MobiDB-lite"/>
    </source>
</evidence>
<keyword evidence="3" id="KW-1185">Reference proteome</keyword>
<feature type="region of interest" description="Disordered" evidence="1">
    <location>
        <begin position="71"/>
        <end position="153"/>
    </location>
</feature>
<sequence>MPGKNVIRPGNYIRTLLENPEKGYGPIHSFSYSTLRDSFSLRPGPVPGFDSSVLGSEDELYRKGAATAANALNSSSKRSIEQGQADAYHLDPSAASGVASGSPAYSSHGHSHHHHHHHHGHSYHGSKSSTSSPHAERGDRGEDGTREHRHKKK</sequence>
<reference evidence="2" key="1">
    <citation type="journal article" date="2020" name="Fungal Divers.">
        <title>Resolving the Mortierellaceae phylogeny through synthesis of multi-gene phylogenetics and phylogenomics.</title>
        <authorList>
            <person name="Vandepol N."/>
            <person name="Liber J."/>
            <person name="Desiro A."/>
            <person name="Na H."/>
            <person name="Kennedy M."/>
            <person name="Barry K."/>
            <person name="Grigoriev I.V."/>
            <person name="Miller A.N."/>
            <person name="O'Donnell K."/>
            <person name="Stajich J.E."/>
            <person name="Bonito G."/>
        </authorList>
    </citation>
    <scope>NUCLEOTIDE SEQUENCE</scope>
    <source>
        <strain evidence="2">KOD1015</strain>
    </source>
</reference>
<dbReference type="AlphaFoldDB" id="A0A9P6FSN6"/>